<dbReference type="Pfam" id="PF00790">
    <property type="entry name" value="VHS"/>
    <property type="match status" value="1"/>
</dbReference>
<evidence type="ECO:0000259" key="13">
    <source>
        <dbReference type="PROSITE" id="PS50002"/>
    </source>
</evidence>
<dbReference type="InterPro" id="IPR008942">
    <property type="entry name" value="ENTH_VHS"/>
</dbReference>
<dbReference type="GeneID" id="5125023"/>
<evidence type="ECO:0000256" key="10">
    <source>
        <dbReference type="ARBA" id="ARBA00023136"/>
    </source>
</evidence>
<feature type="compositionally biased region" description="Polar residues" evidence="12">
    <location>
        <begin position="240"/>
        <end position="252"/>
    </location>
</feature>
<keyword evidence="8" id="KW-0967">Endosome</keyword>
<evidence type="ECO:0000256" key="12">
    <source>
        <dbReference type="SAM" id="MobiDB-lite"/>
    </source>
</evidence>
<dbReference type="VEuPathDB" id="FungiDB:PGUG_05076"/>
<dbReference type="GO" id="GO:0043130">
    <property type="term" value="F:ubiquitin binding"/>
    <property type="evidence" value="ECO:0007669"/>
    <property type="project" value="EnsemblFungi"/>
</dbReference>
<dbReference type="SMART" id="SM00326">
    <property type="entry name" value="SH3"/>
    <property type="match status" value="1"/>
</dbReference>
<dbReference type="SMART" id="SM00288">
    <property type="entry name" value="VHS"/>
    <property type="match status" value="1"/>
</dbReference>
<evidence type="ECO:0000256" key="2">
    <source>
        <dbReference type="ARBA" id="ARBA00004125"/>
    </source>
</evidence>
<proteinExistence type="inferred from homology"/>
<dbReference type="Pfam" id="PF03127">
    <property type="entry name" value="GAT"/>
    <property type="match status" value="1"/>
</dbReference>
<dbReference type="Pfam" id="PF02809">
    <property type="entry name" value="UIM"/>
    <property type="match status" value="1"/>
</dbReference>
<evidence type="ECO:0000313" key="16">
    <source>
        <dbReference type="Proteomes" id="UP000001997"/>
    </source>
</evidence>
<evidence type="ECO:0000313" key="15">
    <source>
        <dbReference type="EMBL" id="EDK40978.2"/>
    </source>
</evidence>
<dbReference type="FunFam" id="2.30.30.40:FF:000072">
    <property type="entry name" value="Unconventional Myosin IB"/>
    <property type="match status" value="1"/>
</dbReference>
<dbReference type="PROSITE" id="PS50002">
    <property type="entry name" value="SH3"/>
    <property type="match status" value="1"/>
</dbReference>
<feature type="domain" description="SH3" evidence="13">
    <location>
        <begin position="273"/>
        <end position="333"/>
    </location>
</feature>
<dbReference type="AlphaFoldDB" id="A5DP75"/>
<dbReference type="InterPro" id="IPR001452">
    <property type="entry name" value="SH3_domain"/>
</dbReference>
<dbReference type="OMA" id="QVYRDWW"/>
<dbReference type="GO" id="GO:1904669">
    <property type="term" value="P:ATP export"/>
    <property type="evidence" value="ECO:0007669"/>
    <property type="project" value="EnsemblFungi"/>
</dbReference>
<dbReference type="SMART" id="SM00726">
    <property type="entry name" value="UIM"/>
    <property type="match status" value="1"/>
</dbReference>
<dbReference type="InterPro" id="IPR003903">
    <property type="entry name" value="UIM_dom"/>
</dbReference>
<evidence type="ECO:0000256" key="5">
    <source>
        <dbReference type="ARBA" id="ARBA00018978"/>
    </source>
</evidence>
<feature type="region of interest" description="Disordered" evidence="12">
    <location>
        <begin position="180"/>
        <end position="209"/>
    </location>
</feature>
<name>A5DP75_PICGU</name>
<dbReference type="GO" id="GO:0005774">
    <property type="term" value="C:vacuolar membrane"/>
    <property type="evidence" value="ECO:0007669"/>
    <property type="project" value="EnsemblFungi"/>
</dbReference>
<evidence type="ECO:0000256" key="11">
    <source>
        <dbReference type="PROSITE-ProRule" id="PRU00192"/>
    </source>
</evidence>
<evidence type="ECO:0000256" key="7">
    <source>
        <dbReference type="ARBA" id="ARBA00022448"/>
    </source>
</evidence>
<dbReference type="PANTHER" id="PTHR45929">
    <property type="entry name" value="JAK PATHWAY SIGNAL TRANSDUCTION ADAPTOR MOLECULE"/>
    <property type="match status" value="1"/>
</dbReference>
<dbReference type="GO" id="GO:1903319">
    <property type="term" value="P:positive regulation of protein maturation"/>
    <property type="evidence" value="ECO:0007669"/>
    <property type="project" value="EnsemblFungi"/>
</dbReference>
<dbReference type="OrthoDB" id="10255964at2759"/>
<dbReference type="EMBL" id="CH408160">
    <property type="protein sequence ID" value="EDK40978.2"/>
    <property type="molecule type" value="Genomic_DNA"/>
</dbReference>
<dbReference type="Gene3D" id="2.30.30.40">
    <property type="entry name" value="SH3 Domains"/>
    <property type="match status" value="1"/>
</dbReference>
<dbReference type="GO" id="GO:0016237">
    <property type="term" value="P:microautophagy"/>
    <property type="evidence" value="ECO:0007669"/>
    <property type="project" value="EnsemblFungi"/>
</dbReference>
<dbReference type="eggNOG" id="KOG2199">
    <property type="taxonomic scope" value="Eukaryota"/>
</dbReference>
<evidence type="ECO:0000256" key="4">
    <source>
        <dbReference type="ARBA" id="ARBA00017923"/>
    </source>
</evidence>
<dbReference type="GO" id="GO:0046982">
    <property type="term" value="F:protein heterodimerization activity"/>
    <property type="evidence" value="ECO:0007669"/>
    <property type="project" value="EnsemblFungi"/>
</dbReference>
<feature type="compositionally biased region" description="Basic and acidic residues" evidence="12">
    <location>
        <begin position="194"/>
        <end position="205"/>
    </location>
</feature>
<feature type="region of interest" description="Disordered" evidence="12">
    <location>
        <begin position="233"/>
        <end position="272"/>
    </location>
</feature>
<dbReference type="PRINTS" id="PR00452">
    <property type="entry name" value="SH3DOMAIN"/>
</dbReference>
<dbReference type="GO" id="GO:0033565">
    <property type="term" value="C:ESCRT-0 complex"/>
    <property type="evidence" value="ECO:0007669"/>
    <property type="project" value="EnsemblFungi"/>
</dbReference>
<dbReference type="PANTHER" id="PTHR45929:SF3">
    <property type="entry name" value="JAK PATHWAY SIGNAL TRANSDUCTION ADAPTOR MOLECULE"/>
    <property type="match status" value="1"/>
</dbReference>
<evidence type="ECO:0000259" key="14">
    <source>
        <dbReference type="PROSITE" id="PS50179"/>
    </source>
</evidence>
<keyword evidence="7" id="KW-0813">Transport</keyword>
<feature type="region of interest" description="Disordered" evidence="12">
    <location>
        <begin position="439"/>
        <end position="519"/>
    </location>
</feature>
<organism evidence="15 16">
    <name type="scientific">Meyerozyma guilliermondii (strain ATCC 6260 / CBS 566 / DSM 6381 / JCM 1539 / NBRC 10279 / NRRL Y-324)</name>
    <name type="common">Yeast</name>
    <name type="synonym">Candida guilliermondii</name>
    <dbReference type="NCBI Taxonomy" id="294746"/>
    <lineage>
        <taxon>Eukaryota</taxon>
        <taxon>Fungi</taxon>
        <taxon>Dikarya</taxon>
        <taxon>Ascomycota</taxon>
        <taxon>Saccharomycotina</taxon>
        <taxon>Pichiomycetes</taxon>
        <taxon>Debaryomycetaceae</taxon>
        <taxon>Meyerozyma</taxon>
    </lineage>
</organism>
<dbReference type="Pfam" id="PF00018">
    <property type="entry name" value="SH3_1"/>
    <property type="match status" value="1"/>
</dbReference>
<evidence type="ECO:0000256" key="8">
    <source>
        <dbReference type="ARBA" id="ARBA00022753"/>
    </source>
</evidence>
<dbReference type="GO" id="GO:0010008">
    <property type="term" value="C:endosome membrane"/>
    <property type="evidence" value="ECO:0007669"/>
    <property type="project" value="UniProtKB-SubCell"/>
</dbReference>
<dbReference type="InParanoid" id="A5DP75"/>
<keyword evidence="10" id="KW-0472">Membrane</keyword>
<dbReference type="InterPro" id="IPR036028">
    <property type="entry name" value="SH3-like_dom_sf"/>
</dbReference>
<dbReference type="GO" id="GO:0006623">
    <property type="term" value="P:protein targeting to vacuole"/>
    <property type="evidence" value="ECO:0007669"/>
    <property type="project" value="EnsemblFungi"/>
</dbReference>
<dbReference type="GO" id="GO:0043328">
    <property type="term" value="P:protein transport to vacuole involved in ubiquitin-dependent protein catabolic process via the multivesicular body sorting pathway"/>
    <property type="evidence" value="ECO:0007669"/>
    <property type="project" value="TreeGrafter"/>
</dbReference>
<dbReference type="GO" id="GO:0035091">
    <property type="term" value="F:phosphatidylinositol binding"/>
    <property type="evidence" value="ECO:0007669"/>
    <property type="project" value="InterPro"/>
</dbReference>
<dbReference type="STRING" id="294746.A5DP75"/>
<dbReference type="GO" id="GO:0009306">
    <property type="term" value="P:protein secretion"/>
    <property type="evidence" value="ECO:0007669"/>
    <property type="project" value="EnsemblFungi"/>
</dbReference>
<gene>
    <name evidence="15" type="ORF">PGUG_05076</name>
</gene>
<keyword evidence="16" id="KW-1185">Reference proteome</keyword>
<dbReference type="CDD" id="cd16978">
    <property type="entry name" value="VHS_HSE1"/>
    <property type="match status" value="1"/>
</dbReference>
<keyword evidence="9" id="KW-0653">Protein transport</keyword>
<dbReference type="InterPro" id="IPR050670">
    <property type="entry name" value="STAM"/>
</dbReference>
<evidence type="ECO:0000256" key="3">
    <source>
        <dbReference type="ARBA" id="ARBA00009666"/>
    </source>
</evidence>
<feature type="domain" description="VHS" evidence="14">
    <location>
        <begin position="51"/>
        <end position="182"/>
    </location>
</feature>
<dbReference type="Proteomes" id="UP000001997">
    <property type="component" value="Unassembled WGS sequence"/>
</dbReference>
<sequence length="533" mass="59780">MQYRALSGYGSSAGFVIPKSRGACAGDLPKLTMFSSAPKQNTHLDDLIKKATDETLTSDNWQYILDVCDNISSNPEDATKDAIKSVSARLALKDANVILRTLSLLLALAENCGSRMKQEIASKSFLNESIIKRLGDKRLHRTVKVRIVEVVKQLKDSFEDDPSLRPISDAYKSIKHDYPQYVQSSSSSGPVKPAKQERTKQQRQSEEDDLQRVLKLSLQEYEREQTIKKAYLNDKPLPSPSEQLGQQNSQEVNVAPKSNVHGESESTATQGPSTITKVRALYDLISYEEDELSFRKGDIINVIESVYRDWWRGSLSNGKTGIFPLNYVTPIVPKTQAQLEEESATERSLLTTDLRNVDRLLAYLSSSNNELDEDEITKLYNSVIPLRPVLGKVIDKYAIRKEELLALNNQLKTNVAYYNELMDNSIQVRAASQVPSNAYQRAPYPSHSTGQPNSPPQLQDPRYSERLSQQPTSSGFGNAESDPRFSNTYQRPAYDGNVYPQAQYVSPHPSGNARRISRGQLSNIESFPEVHNI</sequence>
<accession>A5DP75</accession>
<dbReference type="HOGENOM" id="CLU_010104_2_0_1"/>
<dbReference type="Gene3D" id="1.20.5.1940">
    <property type="match status" value="1"/>
</dbReference>
<dbReference type="CDD" id="cd11805">
    <property type="entry name" value="SH3_GRB2_like_C"/>
    <property type="match status" value="1"/>
</dbReference>
<dbReference type="SUPFAM" id="SSF50044">
    <property type="entry name" value="SH3-domain"/>
    <property type="match status" value="1"/>
</dbReference>
<evidence type="ECO:0000256" key="6">
    <source>
        <dbReference type="ARBA" id="ARBA00022443"/>
    </source>
</evidence>
<dbReference type="SUPFAM" id="SSF48464">
    <property type="entry name" value="ENTH/VHS domain"/>
    <property type="match status" value="1"/>
</dbReference>
<dbReference type="InterPro" id="IPR004152">
    <property type="entry name" value="GAT_dom"/>
</dbReference>
<comment type="function">
    <text evidence="1">Component of the ESCRT-0 complex which is the sorting receptor for ubiquitinated cargo proteins at the multivesicular body (MVB).</text>
</comment>
<dbReference type="Gene3D" id="1.25.40.90">
    <property type="match status" value="1"/>
</dbReference>
<dbReference type="PROSITE" id="PS50330">
    <property type="entry name" value="UIM"/>
    <property type="match status" value="1"/>
</dbReference>
<dbReference type="PROSITE" id="PS50179">
    <property type="entry name" value="VHS"/>
    <property type="match status" value="1"/>
</dbReference>
<protein>
    <recommendedName>
        <fullName evidence="4">Class E vacuolar protein-sorting machinery protein HSE1</fullName>
    </recommendedName>
    <alternativeName>
        <fullName evidence="5">Class E vacuolar protein-sorting machinery protein hse1</fullName>
    </alternativeName>
</protein>
<evidence type="ECO:0000256" key="9">
    <source>
        <dbReference type="ARBA" id="ARBA00022927"/>
    </source>
</evidence>
<dbReference type="RefSeq" id="XP_001483121.2">
    <property type="nucleotide sequence ID" value="XM_001483071.1"/>
</dbReference>
<evidence type="ECO:0000256" key="1">
    <source>
        <dbReference type="ARBA" id="ARBA00002654"/>
    </source>
</evidence>
<comment type="subcellular location">
    <subcellularLocation>
        <location evidence="2">Endosome membrane</location>
        <topology evidence="2">Peripheral membrane protein</topology>
        <orientation evidence="2">Cytoplasmic side</orientation>
    </subcellularLocation>
</comment>
<dbReference type="KEGG" id="pgu:PGUG_05076"/>
<reference evidence="15 16" key="1">
    <citation type="journal article" date="2009" name="Nature">
        <title>Evolution of pathogenicity and sexual reproduction in eight Candida genomes.</title>
        <authorList>
            <person name="Butler G."/>
            <person name="Rasmussen M.D."/>
            <person name="Lin M.F."/>
            <person name="Santos M.A."/>
            <person name="Sakthikumar S."/>
            <person name="Munro C.A."/>
            <person name="Rheinbay E."/>
            <person name="Grabherr M."/>
            <person name="Forche A."/>
            <person name="Reedy J.L."/>
            <person name="Agrafioti I."/>
            <person name="Arnaud M.B."/>
            <person name="Bates S."/>
            <person name="Brown A.J."/>
            <person name="Brunke S."/>
            <person name="Costanzo M.C."/>
            <person name="Fitzpatrick D.A."/>
            <person name="de Groot P.W."/>
            <person name="Harris D."/>
            <person name="Hoyer L.L."/>
            <person name="Hube B."/>
            <person name="Klis F.M."/>
            <person name="Kodira C."/>
            <person name="Lennard N."/>
            <person name="Logue M.E."/>
            <person name="Martin R."/>
            <person name="Neiman A.M."/>
            <person name="Nikolaou E."/>
            <person name="Quail M.A."/>
            <person name="Quinn J."/>
            <person name="Santos M.C."/>
            <person name="Schmitzberger F.F."/>
            <person name="Sherlock G."/>
            <person name="Shah P."/>
            <person name="Silverstein K.A."/>
            <person name="Skrzypek M.S."/>
            <person name="Soll D."/>
            <person name="Staggs R."/>
            <person name="Stansfield I."/>
            <person name="Stumpf M.P."/>
            <person name="Sudbery P.E."/>
            <person name="Srikantha T."/>
            <person name="Zeng Q."/>
            <person name="Berman J."/>
            <person name="Berriman M."/>
            <person name="Heitman J."/>
            <person name="Gow N.A."/>
            <person name="Lorenz M.C."/>
            <person name="Birren B.W."/>
            <person name="Kellis M."/>
            <person name="Cuomo C.A."/>
        </authorList>
    </citation>
    <scope>NUCLEOTIDE SEQUENCE [LARGE SCALE GENOMIC DNA]</scope>
    <source>
        <strain evidence="16">ATCC 6260 / CBS 566 / DSM 6381 / JCM 1539 / NBRC 10279 / NRRL Y-324</strain>
    </source>
</reference>
<comment type="similarity">
    <text evidence="3">Belongs to the STAM family.</text>
</comment>
<dbReference type="InterPro" id="IPR002014">
    <property type="entry name" value="VHS_dom"/>
</dbReference>
<dbReference type="FunCoup" id="A5DP75">
    <property type="interactions" value="356"/>
</dbReference>
<feature type="compositionally biased region" description="Polar residues" evidence="12">
    <location>
        <begin position="466"/>
        <end position="476"/>
    </location>
</feature>
<keyword evidence="6 11" id="KW-0728">SH3 domain</keyword>
<dbReference type="GO" id="GO:0019904">
    <property type="term" value="F:protein domain specific binding"/>
    <property type="evidence" value="ECO:0007669"/>
    <property type="project" value="EnsemblFungi"/>
</dbReference>